<dbReference type="Proteomes" id="UP001596174">
    <property type="component" value="Unassembled WGS sequence"/>
</dbReference>
<name>A0ABW1G396_9ACTN</name>
<organism evidence="2 3">
    <name type="scientific">Streptacidiphilus monticola</name>
    <dbReference type="NCBI Taxonomy" id="2161674"/>
    <lineage>
        <taxon>Bacteria</taxon>
        <taxon>Bacillati</taxon>
        <taxon>Actinomycetota</taxon>
        <taxon>Actinomycetes</taxon>
        <taxon>Kitasatosporales</taxon>
        <taxon>Streptomycetaceae</taxon>
        <taxon>Streptacidiphilus</taxon>
    </lineage>
</organism>
<reference evidence="3" key="1">
    <citation type="journal article" date="2019" name="Int. J. Syst. Evol. Microbiol.">
        <title>The Global Catalogue of Microorganisms (GCM) 10K type strain sequencing project: providing services to taxonomists for standard genome sequencing and annotation.</title>
        <authorList>
            <consortium name="The Broad Institute Genomics Platform"/>
            <consortium name="The Broad Institute Genome Sequencing Center for Infectious Disease"/>
            <person name="Wu L."/>
            <person name="Ma J."/>
        </authorList>
    </citation>
    <scope>NUCLEOTIDE SEQUENCE [LARGE SCALE GENOMIC DNA]</scope>
    <source>
        <strain evidence="3">JCM 4816</strain>
    </source>
</reference>
<evidence type="ECO:0000313" key="3">
    <source>
        <dbReference type="Proteomes" id="UP001596174"/>
    </source>
</evidence>
<dbReference type="RefSeq" id="WP_380583108.1">
    <property type="nucleotide sequence ID" value="NZ_JBHSQJ010000049.1"/>
</dbReference>
<comment type="caution">
    <text evidence="2">The sequence shown here is derived from an EMBL/GenBank/DDBJ whole genome shotgun (WGS) entry which is preliminary data.</text>
</comment>
<sequence length="116" mass="11725">MASARSCAEQRERATPIRSKSGALDLSKKLPAGATAVVLNVTATGPASAGFVTAFPAGTTTPVASNLDFARGQTVANQVTLGGGAVVDVYNASGGSVQVVADEQGYYINQPSHWDG</sequence>
<accession>A0ABW1G396</accession>
<protein>
    <submittedName>
        <fullName evidence="2">Uncharacterized protein</fullName>
    </submittedName>
</protein>
<evidence type="ECO:0000313" key="2">
    <source>
        <dbReference type="EMBL" id="MFC5908104.1"/>
    </source>
</evidence>
<feature type="region of interest" description="Disordered" evidence="1">
    <location>
        <begin position="1"/>
        <end position="22"/>
    </location>
</feature>
<keyword evidence="3" id="KW-1185">Reference proteome</keyword>
<gene>
    <name evidence="2" type="ORF">ACFP3V_12870</name>
</gene>
<dbReference type="EMBL" id="JBHSQJ010000049">
    <property type="protein sequence ID" value="MFC5908104.1"/>
    <property type="molecule type" value="Genomic_DNA"/>
</dbReference>
<evidence type="ECO:0000256" key="1">
    <source>
        <dbReference type="SAM" id="MobiDB-lite"/>
    </source>
</evidence>
<proteinExistence type="predicted"/>